<comment type="subcellular location">
    <subcellularLocation>
        <location evidence="1">Cell membrane</location>
        <topology evidence="1">Multi-pass membrane protein</topology>
    </subcellularLocation>
</comment>
<keyword evidence="3" id="KW-0547">Nucleotide-binding</keyword>
<dbReference type="InterPro" id="IPR011527">
    <property type="entry name" value="ABC1_TM_dom"/>
</dbReference>
<proteinExistence type="predicted"/>
<feature type="transmembrane region" description="Helical" evidence="7">
    <location>
        <begin position="275"/>
        <end position="296"/>
    </location>
</feature>
<feature type="transmembrane region" description="Helical" evidence="7">
    <location>
        <begin position="149"/>
        <end position="170"/>
    </location>
</feature>
<dbReference type="SUPFAM" id="SSF90123">
    <property type="entry name" value="ABC transporter transmembrane region"/>
    <property type="match status" value="1"/>
</dbReference>
<feature type="domain" description="ABC transporter" evidence="8">
    <location>
        <begin position="329"/>
        <end position="562"/>
    </location>
</feature>
<evidence type="ECO:0000256" key="5">
    <source>
        <dbReference type="ARBA" id="ARBA00022989"/>
    </source>
</evidence>
<dbReference type="InterPro" id="IPR003593">
    <property type="entry name" value="AAA+_ATPase"/>
</dbReference>
<feature type="transmembrane region" description="Helical" evidence="7">
    <location>
        <begin position="51"/>
        <end position="69"/>
    </location>
</feature>
<evidence type="ECO:0000256" key="1">
    <source>
        <dbReference type="ARBA" id="ARBA00004651"/>
    </source>
</evidence>
<dbReference type="SMART" id="SM00382">
    <property type="entry name" value="AAA"/>
    <property type="match status" value="1"/>
</dbReference>
<organism evidence="10 11">
    <name type="scientific">Marinitoga aeolica</name>
    <dbReference type="NCBI Taxonomy" id="2809031"/>
    <lineage>
        <taxon>Bacteria</taxon>
        <taxon>Thermotogati</taxon>
        <taxon>Thermotogota</taxon>
        <taxon>Thermotogae</taxon>
        <taxon>Petrotogales</taxon>
        <taxon>Petrotogaceae</taxon>
        <taxon>Marinitoga</taxon>
    </lineage>
</organism>
<dbReference type="CDD" id="cd18542">
    <property type="entry name" value="ABC_6TM_YknU_like"/>
    <property type="match status" value="1"/>
</dbReference>
<accession>A0ABY8PTK8</accession>
<dbReference type="InterPro" id="IPR017871">
    <property type="entry name" value="ABC_transporter-like_CS"/>
</dbReference>
<feature type="transmembrane region" description="Helical" evidence="7">
    <location>
        <begin position="239"/>
        <end position="263"/>
    </location>
</feature>
<dbReference type="GO" id="GO:0005524">
    <property type="term" value="F:ATP binding"/>
    <property type="evidence" value="ECO:0007669"/>
    <property type="project" value="UniProtKB-KW"/>
</dbReference>
<keyword evidence="6 7" id="KW-0472">Membrane</keyword>
<dbReference type="PROSITE" id="PS50893">
    <property type="entry name" value="ABC_TRANSPORTER_2"/>
    <property type="match status" value="1"/>
</dbReference>
<evidence type="ECO:0000256" key="4">
    <source>
        <dbReference type="ARBA" id="ARBA00022840"/>
    </source>
</evidence>
<dbReference type="Gene3D" id="1.20.1560.10">
    <property type="entry name" value="ABC transporter type 1, transmembrane domain"/>
    <property type="match status" value="1"/>
</dbReference>
<dbReference type="InterPro" id="IPR003439">
    <property type="entry name" value="ABC_transporter-like_ATP-bd"/>
</dbReference>
<dbReference type="PANTHER" id="PTHR43394:SF1">
    <property type="entry name" value="ATP-BINDING CASSETTE SUB-FAMILY B MEMBER 10, MITOCHONDRIAL"/>
    <property type="match status" value="1"/>
</dbReference>
<evidence type="ECO:0000256" key="7">
    <source>
        <dbReference type="SAM" id="Phobius"/>
    </source>
</evidence>
<evidence type="ECO:0000259" key="9">
    <source>
        <dbReference type="PROSITE" id="PS50929"/>
    </source>
</evidence>
<keyword evidence="11" id="KW-1185">Reference proteome</keyword>
<dbReference type="PANTHER" id="PTHR43394">
    <property type="entry name" value="ATP-DEPENDENT PERMEASE MDL1, MITOCHONDRIAL"/>
    <property type="match status" value="1"/>
</dbReference>
<dbReference type="InterPro" id="IPR036640">
    <property type="entry name" value="ABC1_TM_sf"/>
</dbReference>
<feature type="domain" description="ABC transmembrane type-1" evidence="9">
    <location>
        <begin position="16"/>
        <end position="298"/>
    </location>
</feature>
<keyword evidence="2 7" id="KW-0812">Transmembrane</keyword>
<evidence type="ECO:0000259" key="8">
    <source>
        <dbReference type="PROSITE" id="PS50893"/>
    </source>
</evidence>
<dbReference type="SUPFAM" id="SSF52540">
    <property type="entry name" value="P-loop containing nucleoside triphosphate hydrolases"/>
    <property type="match status" value="1"/>
</dbReference>
<sequence length="576" mass="65791">MKSILKYVFNQKKFILIAAIGMIGGVAAELILPYLNKVVIDNIIINKQTNLLFITLLSIFFITIFRALMGYVQEFTFDYVGSRISKSLKYDVFKHIQKLSFKYFDKTNTGELMSRISEDIDNIWMAFGFGIGLAIEFSLYFILGSIVLFYLNWKLALISLISAPFIAYLATKLENEIGKAFDKISDQTAVINTTAQENISGVRLVKAFAREKHEILKFLKLNDENYNLNIMKSRIWGKYFPTIEFLGNAALILVVTIGGMFVINENISLGTLVAFNGYMWMIVWPMRLIGWLSNILSQANASAKKIEKIFNEKEENYDGINLENVKGTLEFKNVSFKYENEYVLKNINFKIEAEKTLAIMGPTGSGKSTLISLISRFYEDYEGEILLDGINIKDISLKSLRKNISYIFQDTFLFSESVKENIKYGNENATDEDIINACIEAQAHDFIINLPEKYDTVVGERGLGLSGGQKQRLTIARGLLKHAPIIIFDDATSALDMDTEYELLKSIYSKEKQNTKIIIAHRISAVKNADEIIFLENGEIVERGNHEELLEKRGKYYDIFKEQFKDFEDLVRDEVI</sequence>
<dbReference type="InterPro" id="IPR039421">
    <property type="entry name" value="Type_1_exporter"/>
</dbReference>
<dbReference type="InterPro" id="IPR027417">
    <property type="entry name" value="P-loop_NTPase"/>
</dbReference>
<reference evidence="10 11" key="1">
    <citation type="submission" date="2021-02" db="EMBL/GenBank/DDBJ databases">
        <title>Characterization of Marinitoga sp. nov. str. BP5-C20A.</title>
        <authorList>
            <person name="Erauso G."/>
            <person name="Postec A."/>
        </authorList>
    </citation>
    <scope>NUCLEOTIDE SEQUENCE [LARGE SCALE GENOMIC DNA]</scope>
    <source>
        <strain evidence="10 11">BP5-C20A</strain>
    </source>
</reference>
<dbReference type="RefSeq" id="WP_281000845.1">
    <property type="nucleotide sequence ID" value="NZ_CP069362.1"/>
</dbReference>
<protein>
    <submittedName>
        <fullName evidence="10">ABC transporter ATP-binding protein</fullName>
    </submittedName>
</protein>
<dbReference type="PROSITE" id="PS50929">
    <property type="entry name" value="ABC_TM1F"/>
    <property type="match status" value="1"/>
</dbReference>
<dbReference type="Pfam" id="PF00005">
    <property type="entry name" value="ABC_tran"/>
    <property type="match status" value="1"/>
</dbReference>
<dbReference type="PROSITE" id="PS00211">
    <property type="entry name" value="ABC_TRANSPORTER_1"/>
    <property type="match status" value="1"/>
</dbReference>
<dbReference type="Proteomes" id="UP001232493">
    <property type="component" value="Chromosome"/>
</dbReference>
<evidence type="ECO:0000256" key="6">
    <source>
        <dbReference type="ARBA" id="ARBA00023136"/>
    </source>
</evidence>
<evidence type="ECO:0000313" key="10">
    <source>
        <dbReference type="EMBL" id="WGS65935.1"/>
    </source>
</evidence>
<gene>
    <name evidence="10" type="ORF">JRV97_05145</name>
</gene>
<keyword evidence="4 10" id="KW-0067">ATP-binding</keyword>
<dbReference type="Gene3D" id="3.40.50.300">
    <property type="entry name" value="P-loop containing nucleotide triphosphate hydrolases"/>
    <property type="match status" value="1"/>
</dbReference>
<evidence type="ECO:0000256" key="2">
    <source>
        <dbReference type="ARBA" id="ARBA00022692"/>
    </source>
</evidence>
<feature type="transmembrane region" description="Helical" evidence="7">
    <location>
        <begin position="123"/>
        <end position="143"/>
    </location>
</feature>
<name>A0ABY8PTK8_9BACT</name>
<dbReference type="Pfam" id="PF00664">
    <property type="entry name" value="ABC_membrane"/>
    <property type="match status" value="1"/>
</dbReference>
<evidence type="ECO:0000313" key="11">
    <source>
        <dbReference type="Proteomes" id="UP001232493"/>
    </source>
</evidence>
<evidence type="ECO:0000256" key="3">
    <source>
        <dbReference type="ARBA" id="ARBA00022741"/>
    </source>
</evidence>
<feature type="transmembrane region" description="Helical" evidence="7">
    <location>
        <begin position="14"/>
        <end position="35"/>
    </location>
</feature>
<keyword evidence="5 7" id="KW-1133">Transmembrane helix</keyword>
<dbReference type="EMBL" id="CP069362">
    <property type="protein sequence ID" value="WGS65935.1"/>
    <property type="molecule type" value="Genomic_DNA"/>
</dbReference>